<evidence type="ECO:0000256" key="1">
    <source>
        <dbReference type="SAM" id="Coils"/>
    </source>
</evidence>
<organism evidence="2 3">
    <name type="scientific">Paracoccus fistulariae</name>
    <dbReference type="NCBI Taxonomy" id="658446"/>
    <lineage>
        <taxon>Bacteria</taxon>
        <taxon>Pseudomonadati</taxon>
        <taxon>Pseudomonadota</taxon>
        <taxon>Alphaproteobacteria</taxon>
        <taxon>Rhodobacterales</taxon>
        <taxon>Paracoccaceae</taxon>
        <taxon>Paracoccus</taxon>
    </lineage>
</organism>
<reference evidence="2 3" key="1">
    <citation type="submission" date="2021-01" db="EMBL/GenBank/DDBJ databases">
        <title>Biogeographic distribution of Paracoccus.</title>
        <authorList>
            <person name="Hollensteiner J."/>
            <person name="Leineberger J."/>
            <person name="Brinkhoff T."/>
            <person name="Daniel R."/>
        </authorList>
    </citation>
    <scope>NUCLEOTIDE SEQUENCE [LARGE SCALE GENOMIC DNA]</scope>
    <source>
        <strain evidence="2 3">KCTC 22803</strain>
    </source>
</reference>
<dbReference type="Proteomes" id="UP001219349">
    <property type="component" value="Chromosome"/>
</dbReference>
<evidence type="ECO:0000313" key="3">
    <source>
        <dbReference type="Proteomes" id="UP001219349"/>
    </source>
</evidence>
<proteinExistence type="predicted"/>
<keyword evidence="1" id="KW-0175">Coiled coil</keyword>
<sequence length="305" mass="32858">MSGLLAGGTKVAVGAAGEALLERAIDDGLSYGATFLTEYYDRSQVVDGYGGALINLPQGQGMLFAVTVLNNPDGSTFAYPPISLGTGRRPVDPLVNINISKAALAHLGLETAQSLDAGRSFTYKEMRFYWAARLPDGDVEIFRADSASLHAQQTAEIIRTSILATSASDSDSLRKLAAQADLFDTLEDRMRDELREKGLEGQLTSARAKMRDARQLYERAAADRDRALKEASDLEGLQELSSLFGLAANFGSLIGAANAKSEYAKTEMQNGANQYNLNIQTTISIYQQTTLSPNLLPEAPELILP</sequence>
<keyword evidence="3" id="KW-1185">Reference proteome</keyword>
<feature type="coiled-coil region" evidence="1">
    <location>
        <begin position="203"/>
        <end position="230"/>
    </location>
</feature>
<dbReference type="RefSeq" id="WP_271886805.1">
    <property type="nucleotide sequence ID" value="NZ_CP067136.1"/>
</dbReference>
<protein>
    <submittedName>
        <fullName evidence="2">Uncharacterized protein</fullName>
    </submittedName>
</protein>
<gene>
    <name evidence="2" type="ORF">JHX87_08710</name>
</gene>
<dbReference type="EMBL" id="CP067136">
    <property type="protein sequence ID" value="WCR08853.1"/>
    <property type="molecule type" value="Genomic_DNA"/>
</dbReference>
<name>A0ABY7SPN1_9RHOB</name>
<accession>A0ABY7SPN1</accession>
<evidence type="ECO:0000313" key="2">
    <source>
        <dbReference type="EMBL" id="WCR08853.1"/>
    </source>
</evidence>